<proteinExistence type="predicted"/>
<gene>
    <name evidence="3" type="ORF">SAMN02982931_01640</name>
</gene>
<protein>
    <submittedName>
        <fullName evidence="3">3-methylfumaryl-CoA hydratase</fullName>
    </submittedName>
</protein>
<sequence length="256" mass="27645">MTPAMVAGLNATLDAETVAQASGPAPQGIHWLLANPHAPMREIDVDGHPRRGDFLPPIDLPRRMWAASEVTYVAPIAIGEPLRITSTVASITPKTGSTGALVFVAVDHSVTAQDEPRVIERQTIVYREPGGNVSADRSEPTPAAFERVVTPDPVMLFRYSALTFNAHRIHYDRSYARDVEGYPDLVVHGPLTASLLIDLCARTFGPNRLKTFAFRGVGPAYVGQALRLYGNRTDTGLTLETTADGHVAVRAIATLD</sequence>
<dbReference type="Gene3D" id="3.10.129.10">
    <property type="entry name" value="Hotdog Thioesterase"/>
    <property type="match status" value="2"/>
</dbReference>
<accession>A0A1G6BMQ2</accession>
<dbReference type="InterPro" id="IPR039569">
    <property type="entry name" value="FAS1-like_DH_region"/>
</dbReference>
<dbReference type="InterPro" id="IPR002539">
    <property type="entry name" value="MaoC-like_dom"/>
</dbReference>
<keyword evidence="4" id="KW-1185">Reference proteome</keyword>
<dbReference type="Proteomes" id="UP000199071">
    <property type="component" value="Unassembled WGS sequence"/>
</dbReference>
<evidence type="ECO:0000313" key="4">
    <source>
        <dbReference type="Proteomes" id="UP000199071"/>
    </source>
</evidence>
<feature type="domain" description="MaoC-like" evidence="1">
    <location>
        <begin position="146"/>
        <end position="235"/>
    </location>
</feature>
<organism evidence="3 4">
    <name type="scientific">Bauldia litoralis</name>
    <dbReference type="NCBI Taxonomy" id="665467"/>
    <lineage>
        <taxon>Bacteria</taxon>
        <taxon>Pseudomonadati</taxon>
        <taxon>Pseudomonadota</taxon>
        <taxon>Alphaproteobacteria</taxon>
        <taxon>Hyphomicrobiales</taxon>
        <taxon>Kaistiaceae</taxon>
        <taxon>Bauldia</taxon>
    </lineage>
</organism>
<evidence type="ECO:0000313" key="3">
    <source>
        <dbReference type="EMBL" id="SDB21936.1"/>
    </source>
</evidence>
<dbReference type="Pfam" id="PF13452">
    <property type="entry name" value="FAS1_DH_region"/>
    <property type="match status" value="1"/>
</dbReference>
<feature type="domain" description="FAS1-like dehydratase" evidence="2">
    <location>
        <begin position="27"/>
        <end position="120"/>
    </location>
</feature>
<evidence type="ECO:0000259" key="1">
    <source>
        <dbReference type="Pfam" id="PF01575"/>
    </source>
</evidence>
<dbReference type="PANTHER" id="PTHR28152">
    <property type="entry name" value="HYDROXYACYL-THIOESTER DEHYDRATASE TYPE 2, MITOCHONDRIAL"/>
    <property type="match status" value="1"/>
</dbReference>
<dbReference type="GO" id="GO:0019171">
    <property type="term" value="F:(3R)-hydroxyacyl-[acyl-carrier-protein] dehydratase activity"/>
    <property type="evidence" value="ECO:0007669"/>
    <property type="project" value="TreeGrafter"/>
</dbReference>
<dbReference type="STRING" id="665467.SAMN02982931_01640"/>
<dbReference type="InterPro" id="IPR052741">
    <property type="entry name" value="Mitochondrial_HTD2"/>
</dbReference>
<dbReference type="Pfam" id="PF01575">
    <property type="entry name" value="MaoC_dehydratas"/>
    <property type="match status" value="1"/>
</dbReference>
<name>A0A1G6BMQ2_9HYPH</name>
<dbReference type="AlphaFoldDB" id="A0A1G6BMQ2"/>
<dbReference type="PANTHER" id="PTHR28152:SF1">
    <property type="entry name" value="HYDROXYACYL-THIOESTER DEHYDRATASE TYPE 2, MITOCHONDRIAL"/>
    <property type="match status" value="1"/>
</dbReference>
<evidence type="ECO:0000259" key="2">
    <source>
        <dbReference type="Pfam" id="PF13452"/>
    </source>
</evidence>
<dbReference type="InterPro" id="IPR029069">
    <property type="entry name" value="HotDog_dom_sf"/>
</dbReference>
<reference evidence="3 4" key="1">
    <citation type="submission" date="2016-10" db="EMBL/GenBank/DDBJ databases">
        <authorList>
            <person name="de Groot N.N."/>
        </authorList>
    </citation>
    <scope>NUCLEOTIDE SEQUENCE [LARGE SCALE GENOMIC DNA]</scope>
    <source>
        <strain evidence="3 4">ATCC 35022</strain>
    </source>
</reference>
<dbReference type="SUPFAM" id="SSF54637">
    <property type="entry name" value="Thioesterase/thiol ester dehydrase-isomerase"/>
    <property type="match status" value="2"/>
</dbReference>
<dbReference type="EMBL" id="FMXQ01000003">
    <property type="protein sequence ID" value="SDB21936.1"/>
    <property type="molecule type" value="Genomic_DNA"/>
</dbReference>